<dbReference type="PIRSF" id="PIRSF016817">
    <property type="entry name" value="UCP016817_carboligase"/>
    <property type="match status" value="1"/>
</dbReference>
<evidence type="ECO:0000256" key="4">
    <source>
        <dbReference type="ARBA" id="ARBA00022840"/>
    </source>
</evidence>
<dbReference type="PROSITE" id="PS00867">
    <property type="entry name" value="CPSASE_2"/>
    <property type="match status" value="1"/>
</dbReference>
<comment type="caution">
    <text evidence="7">The sequence shown here is derived from an EMBL/GenBank/DDBJ whole genome shotgun (WGS) entry which is preliminary data.</text>
</comment>
<dbReference type="Proteomes" id="UP000762703">
    <property type="component" value="Unassembled WGS sequence"/>
</dbReference>
<keyword evidence="4 5" id="KW-0067">ATP-binding</keyword>
<dbReference type="Gene3D" id="3.30.470.20">
    <property type="entry name" value="ATP-grasp fold, B domain"/>
    <property type="match status" value="1"/>
</dbReference>
<dbReference type="InterPro" id="IPR011761">
    <property type="entry name" value="ATP-grasp"/>
</dbReference>
<proteinExistence type="predicted"/>
<dbReference type="SUPFAM" id="SSF56059">
    <property type="entry name" value="Glutathione synthetase ATP-binding domain-like"/>
    <property type="match status" value="1"/>
</dbReference>
<evidence type="ECO:0000256" key="2">
    <source>
        <dbReference type="ARBA" id="ARBA00022598"/>
    </source>
</evidence>
<evidence type="ECO:0000256" key="5">
    <source>
        <dbReference type="PROSITE-ProRule" id="PRU00409"/>
    </source>
</evidence>
<reference evidence="7" key="1">
    <citation type="submission" date="2019-04" db="EMBL/GenBank/DDBJ databases">
        <title>Evolution of Biomass-Degrading Anaerobic Consortia Revealed by Metagenomics.</title>
        <authorList>
            <person name="Peng X."/>
        </authorList>
    </citation>
    <scope>NUCLEOTIDE SEQUENCE</scope>
    <source>
        <strain evidence="7">SIG12</strain>
    </source>
</reference>
<name>A0A8T3VG15_9EURY</name>
<dbReference type="PANTHER" id="PTHR43055">
    <property type="entry name" value="FORMATE-DEPENDENT PHOSPHORIBOSYLGLYCINAMIDE FORMYLTRANSFERASE"/>
    <property type="match status" value="1"/>
</dbReference>
<dbReference type="GO" id="GO:0005829">
    <property type="term" value="C:cytosol"/>
    <property type="evidence" value="ECO:0007669"/>
    <property type="project" value="TreeGrafter"/>
</dbReference>
<comment type="cofactor">
    <cofactor evidence="1">
        <name>Mn(2+)</name>
        <dbReference type="ChEBI" id="CHEBI:29035"/>
    </cofactor>
</comment>
<dbReference type="InterPro" id="IPR016677">
    <property type="entry name" value="UCP016817_carboligase"/>
</dbReference>
<organism evidence="7 8">
    <name type="scientific">Methanobrevibacter millerae</name>
    <dbReference type="NCBI Taxonomy" id="230361"/>
    <lineage>
        <taxon>Archaea</taxon>
        <taxon>Methanobacteriati</taxon>
        <taxon>Methanobacteriota</taxon>
        <taxon>Methanomada group</taxon>
        <taxon>Methanobacteria</taxon>
        <taxon>Methanobacteriales</taxon>
        <taxon>Methanobacteriaceae</taxon>
        <taxon>Methanobrevibacter</taxon>
    </lineage>
</organism>
<dbReference type="Pfam" id="PF02655">
    <property type="entry name" value="ATP-grasp_3"/>
    <property type="match status" value="1"/>
</dbReference>
<evidence type="ECO:0000256" key="3">
    <source>
        <dbReference type="ARBA" id="ARBA00022741"/>
    </source>
</evidence>
<accession>A0A8T3VG15</accession>
<dbReference type="InterPro" id="IPR005479">
    <property type="entry name" value="CPAse_ATP-bd"/>
</dbReference>
<evidence type="ECO:0000313" key="8">
    <source>
        <dbReference type="Proteomes" id="UP000762703"/>
    </source>
</evidence>
<dbReference type="GO" id="GO:0046872">
    <property type="term" value="F:metal ion binding"/>
    <property type="evidence" value="ECO:0007669"/>
    <property type="project" value="InterPro"/>
</dbReference>
<dbReference type="RefSeq" id="WP_303737830.1">
    <property type="nucleotide sequence ID" value="NZ_SUTE01000092.1"/>
</dbReference>
<sequence length="395" mass="45584">MEKLLLIGINTRSMLNSALKLDYDVFSTSYFSTSDTPQIEKQKIILEEKNNESSGIFEDNFNSRSILEYSRDFIDEVDHIIPISGISPDEFRKKDQKKILGNRNVEKIEDKFRFFKEIEDEFKTPDTFLIKDVDEAIEISANKPDVKYIIKPVKGSGGYDINLLNNDSYIQLNDGEKFMLQEYVEGINLSSSVLGSKDSKKTIMNSRLLTENDFKKNSSFIYIGNILPLTDESALTKIKDMDKINAEMIETSKNLAYKFDLIGSNGVDYIYNEKGLYVIEVNPRIQGTFECVEKSLQINMLDAHIRSCLNESMEIPKAKYYAYKKIIYSPCRNRYSKINLDNIYDLPHIGTITEKSEPLLTIIDKDRDFKKLYEKVENSSRIVNKEAKIHQQDAI</sequence>
<dbReference type="AlphaFoldDB" id="A0A8T3VG15"/>
<dbReference type="PROSITE" id="PS50975">
    <property type="entry name" value="ATP_GRASP"/>
    <property type="match status" value="1"/>
</dbReference>
<protein>
    <submittedName>
        <fullName evidence="7">ATP-grasp domain-containing protein</fullName>
    </submittedName>
</protein>
<keyword evidence="2" id="KW-0436">Ligase</keyword>
<feature type="domain" description="ATP-grasp" evidence="6">
    <location>
        <begin position="114"/>
        <end position="309"/>
    </location>
</feature>
<dbReference type="GO" id="GO:0016874">
    <property type="term" value="F:ligase activity"/>
    <property type="evidence" value="ECO:0007669"/>
    <property type="project" value="UniProtKB-KW"/>
</dbReference>
<evidence type="ECO:0000256" key="1">
    <source>
        <dbReference type="ARBA" id="ARBA00001936"/>
    </source>
</evidence>
<evidence type="ECO:0000313" key="7">
    <source>
        <dbReference type="EMBL" id="MBE6506162.1"/>
    </source>
</evidence>
<dbReference type="PANTHER" id="PTHR43055:SF1">
    <property type="entry name" value="FORMATE-DEPENDENT PHOSPHORIBOSYLGLYCINAMIDE FORMYLTRANSFERASE"/>
    <property type="match status" value="1"/>
</dbReference>
<gene>
    <name evidence="7" type="ORF">E7Z73_10620</name>
</gene>
<dbReference type="InterPro" id="IPR003806">
    <property type="entry name" value="ATP-grasp_PylC-type"/>
</dbReference>
<keyword evidence="3 5" id="KW-0547">Nucleotide-binding</keyword>
<dbReference type="GO" id="GO:0005524">
    <property type="term" value="F:ATP binding"/>
    <property type="evidence" value="ECO:0007669"/>
    <property type="project" value="UniProtKB-UniRule"/>
</dbReference>
<evidence type="ECO:0000259" key="6">
    <source>
        <dbReference type="PROSITE" id="PS50975"/>
    </source>
</evidence>
<dbReference type="EMBL" id="SUTE01000092">
    <property type="protein sequence ID" value="MBE6506162.1"/>
    <property type="molecule type" value="Genomic_DNA"/>
</dbReference>